<sequence>MQLSAICQHGQNKTSLECFDRHAQTHAFSLPHVPNAIWAYTDFGDWVKQLPGLDTLHTDASRGLEKIILVASIAIRFKTPSQANIGEEIWPDLAIHSGLERGLRCPKIVFQISYPGDHEYAAAKAKHCLLDVKRRRLAAFILVNIEAQQSGIDIPNTPVSFEVWRRHGQNADQVQRAEHGQLWPRSEAVKDTNTQYIQVALEELVGNLKAVDAAIRRLNEPDPDPADHGLALWRKRYSRLRPGLLQEIRDQVANHATTQLPISILTDAIGQGLAATPGWDCESGSEEDQSDSD</sequence>
<comment type="caution">
    <text evidence="1">The sequence shown here is derived from an EMBL/GenBank/DDBJ whole genome shotgun (WGS) entry which is preliminary data.</text>
</comment>
<evidence type="ECO:0000313" key="2">
    <source>
        <dbReference type="Proteomes" id="UP001161017"/>
    </source>
</evidence>
<organism evidence="1 2">
    <name type="scientific">Ramalina farinacea</name>
    <dbReference type="NCBI Taxonomy" id="258253"/>
    <lineage>
        <taxon>Eukaryota</taxon>
        <taxon>Fungi</taxon>
        <taxon>Dikarya</taxon>
        <taxon>Ascomycota</taxon>
        <taxon>Pezizomycotina</taxon>
        <taxon>Lecanoromycetes</taxon>
        <taxon>OSLEUM clade</taxon>
        <taxon>Lecanoromycetidae</taxon>
        <taxon>Lecanorales</taxon>
        <taxon>Lecanorineae</taxon>
        <taxon>Ramalinaceae</taxon>
        <taxon>Ramalina</taxon>
    </lineage>
</organism>
<dbReference type="Proteomes" id="UP001161017">
    <property type="component" value="Unassembled WGS sequence"/>
</dbReference>
<dbReference type="EMBL" id="JAPUFD010000008">
    <property type="protein sequence ID" value="MDI1489005.1"/>
    <property type="molecule type" value="Genomic_DNA"/>
</dbReference>
<protein>
    <submittedName>
        <fullName evidence="1">Uncharacterized protein</fullName>
    </submittedName>
</protein>
<reference evidence="1" key="1">
    <citation type="journal article" date="2023" name="Genome Biol. Evol.">
        <title>First Whole Genome Sequence and Flow Cytometry Genome Size Data for the Lichen-Forming Fungus Ramalina farinacea (Ascomycota).</title>
        <authorList>
            <person name="Llewellyn T."/>
            <person name="Mian S."/>
            <person name="Hill R."/>
            <person name="Leitch I.J."/>
            <person name="Gaya E."/>
        </authorList>
    </citation>
    <scope>NUCLEOTIDE SEQUENCE</scope>
    <source>
        <strain evidence="1">LIQ254RAFAR</strain>
    </source>
</reference>
<dbReference type="AlphaFoldDB" id="A0AA43QRF8"/>
<accession>A0AA43QRF8</accession>
<evidence type="ECO:0000313" key="1">
    <source>
        <dbReference type="EMBL" id="MDI1489005.1"/>
    </source>
</evidence>
<name>A0AA43QRF8_9LECA</name>
<keyword evidence="2" id="KW-1185">Reference proteome</keyword>
<proteinExistence type="predicted"/>
<gene>
    <name evidence="1" type="ORF">OHK93_008282</name>
</gene>